<dbReference type="RefSeq" id="WP_089379355.1">
    <property type="nucleotide sequence ID" value="NZ_FZNX01000006.1"/>
</dbReference>
<gene>
    <name evidence="2" type="ORF">SAMN04488111_3088</name>
</gene>
<keyword evidence="1" id="KW-1133">Transmembrane helix</keyword>
<accession>A0A238Z5W1</accession>
<dbReference type="OrthoDB" id="982493at2"/>
<dbReference type="AlphaFoldDB" id="A0A238Z5W1"/>
<dbReference type="EMBL" id="FZNX01000006">
    <property type="protein sequence ID" value="SNR78777.1"/>
    <property type="molecule type" value="Genomic_DNA"/>
</dbReference>
<proteinExistence type="predicted"/>
<sequence length="148" mass="17989">MKKTTRIGLIVLMLFLLISIRAFLEPFFYDPLINYYKSNYLMNSIPELKLGAYFLNLFLRYSINSIISILIIHLIFNNFRTIRFVVKFYVFAFIILSILLFLFLQFEPLSNKLMIFYLRRFLIQPLFLFILLPAFYYQKLKFKDNFIK</sequence>
<feature type="transmembrane region" description="Helical" evidence="1">
    <location>
        <begin position="118"/>
        <end position="137"/>
    </location>
</feature>
<dbReference type="InterPro" id="IPR026414">
    <property type="entry name" value="ExosoTase_F-assoc_memb"/>
</dbReference>
<keyword evidence="1" id="KW-0812">Transmembrane</keyword>
<reference evidence="3" key="1">
    <citation type="submission" date="2017-06" db="EMBL/GenBank/DDBJ databases">
        <authorList>
            <person name="Varghese N."/>
            <person name="Submissions S."/>
        </authorList>
    </citation>
    <scope>NUCLEOTIDE SEQUENCE [LARGE SCALE GENOMIC DNA]</scope>
    <source>
        <strain evidence="3">DSM 27993</strain>
    </source>
</reference>
<protein>
    <submittedName>
        <fullName evidence="2">Exosortase F-associated protein</fullName>
    </submittedName>
</protein>
<dbReference type="Proteomes" id="UP000198412">
    <property type="component" value="Unassembled WGS sequence"/>
</dbReference>
<name>A0A238Z5W1_9FLAO</name>
<keyword evidence="3" id="KW-1185">Reference proteome</keyword>
<dbReference type="NCBIfam" id="TIGR04127">
    <property type="entry name" value="flavo_near_exo"/>
    <property type="match status" value="1"/>
</dbReference>
<feature type="transmembrane region" description="Helical" evidence="1">
    <location>
        <begin position="50"/>
        <end position="76"/>
    </location>
</feature>
<organism evidence="2 3">
    <name type="scientific">Lutibacter flavus</name>
    <dbReference type="NCBI Taxonomy" id="691689"/>
    <lineage>
        <taxon>Bacteria</taxon>
        <taxon>Pseudomonadati</taxon>
        <taxon>Bacteroidota</taxon>
        <taxon>Flavobacteriia</taxon>
        <taxon>Flavobacteriales</taxon>
        <taxon>Flavobacteriaceae</taxon>
        <taxon>Lutibacter</taxon>
    </lineage>
</organism>
<evidence type="ECO:0000313" key="3">
    <source>
        <dbReference type="Proteomes" id="UP000198412"/>
    </source>
</evidence>
<evidence type="ECO:0000256" key="1">
    <source>
        <dbReference type="SAM" id="Phobius"/>
    </source>
</evidence>
<feature type="transmembrane region" description="Helical" evidence="1">
    <location>
        <begin position="88"/>
        <end position="106"/>
    </location>
</feature>
<keyword evidence="1" id="KW-0472">Membrane</keyword>
<evidence type="ECO:0000313" key="2">
    <source>
        <dbReference type="EMBL" id="SNR78777.1"/>
    </source>
</evidence>